<evidence type="ECO:0000313" key="7">
    <source>
        <dbReference type="EMBL" id="MBN2067303.1"/>
    </source>
</evidence>
<dbReference type="AlphaFoldDB" id="A0A938YXT4"/>
<comment type="similarity">
    <text evidence="4">Belongs to the PTH2 family.</text>
</comment>
<dbReference type="EC" id="3.1.1.29" evidence="2"/>
<keyword evidence="3 7" id="KW-0378">Hydrolase</keyword>
<evidence type="ECO:0000256" key="6">
    <source>
        <dbReference type="ARBA" id="ARBA00050038"/>
    </source>
</evidence>
<accession>A0A938YXT4</accession>
<protein>
    <recommendedName>
        <fullName evidence="6">Peptidyl-tRNA hydrolase</fullName>
        <ecNumber evidence="2">3.1.1.29</ecNumber>
    </recommendedName>
</protein>
<gene>
    <name evidence="7" type="ORF">JW744_02450</name>
</gene>
<evidence type="ECO:0000256" key="4">
    <source>
        <dbReference type="ARBA" id="ARBA00038050"/>
    </source>
</evidence>
<dbReference type="EMBL" id="JAFGDB010000039">
    <property type="protein sequence ID" value="MBN2067303.1"/>
    <property type="molecule type" value="Genomic_DNA"/>
</dbReference>
<dbReference type="Pfam" id="PF01981">
    <property type="entry name" value="PTH2"/>
    <property type="match status" value="1"/>
</dbReference>
<name>A0A938YXT4_9ARCH</name>
<dbReference type="GO" id="GO:0005829">
    <property type="term" value="C:cytosol"/>
    <property type="evidence" value="ECO:0007669"/>
    <property type="project" value="TreeGrafter"/>
</dbReference>
<dbReference type="GO" id="GO:0004045">
    <property type="term" value="F:peptidyl-tRNA hydrolase activity"/>
    <property type="evidence" value="ECO:0007669"/>
    <property type="project" value="UniProtKB-EC"/>
</dbReference>
<dbReference type="Proteomes" id="UP000809243">
    <property type="component" value="Unassembled WGS sequence"/>
</dbReference>
<evidence type="ECO:0000256" key="5">
    <source>
        <dbReference type="ARBA" id="ARBA00048707"/>
    </source>
</evidence>
<comment type="caution">
    <text evidence="7">The sequence shown here is derived from an EMBL/GenBank/DDBJ whole genome shotgun (WGS) entry which is preliminary data.</text>
</comment>
<proteinExistence type="inferred from homology"/>
<dbReference type="Gene3D" id="3.40.1490.10">
    <property type="entry name" value="Bit1"/>
    <property type="match status" value="1"/>
</dbReference>
<dbReference type="InterPro" id="IPR002833">
    <property type="entry name" value="PTH2"/>
</dbReference>
<dbReference type="SUPFAM" id="SSF102462">
    <property type="entry name" value="Peptidyl-tRNA hydrolase II"/>
    <property type="match status" value="1"/>
</dbReference>
<dbReference type="NCBIfam" id="NF003314">
    <property type="entry name" value="PRK04322.1"/>
    <property type="match status" value="1"/>
</dbReference>
<evidence type="ECO:0000256" key="2">
    <source>
        <dbReference type="ARBA" id="ARBA00013260"/>
    </source>
</evidence>
<comment type="function">
    <text evidence="1">The natural substrate for this enzyme may be peptidyl-tRNAs which drop off the ribosome during protein synthesis.</text>
</comment>
<evidence type="ECO:0000256" key="3">
    <source>
        <dbReference type="ARBA" id="ARBA00022801"/>
    </source>
</evidence>
<dbReference type="InterPro" id="IPR023476">
    <property type="entry name" value="Pep_tRNA_hydro_II_dom_sf"/>
</dbReference>
<reference evidence="7" key="1">
    <citation type="submission" date="2021-01" db="EMBL/GenBank/DDBJ databases">
        <title>Active Sulfur Cycling in an Early Earth Analoge.</title>
        <authorList>
            <person name="Hahn C.R."/>
            <person name="Youssef N.H."/>
            <person name="Elshahed M."/>
        </authorList>
    </citation>
    <scope>NUCLEOTIDE SEQUENCE</scope>
    <source>
        <strain evidence="7">Zod_Metabat.1151</strain>
    </source>
</reference>
<evidence type="ECO:0000256" key="1">
    <source>
        <dbReference type="ARBA" id="ARBA00003043"/>
    </source>
</evidence>
<dbReference type="NCBIfam" id="TIGR00283">
    <property type="entry name" value="arch_pth2"/>
    <property type="match status" value="1"/>
</dbReference>
<dbReference type="PANTHER" id="PTHR12649">
    <property type="entry name" value="PEPTIDYL-TRNA HYDROLASE 2"/>
    <property type="match status" value="1"/>
</dbReference>
<evidence type="ECO:0000313" key="8">
    <source>
        <dbReference type="Proteomes" id="UP000809243"/>
    </source>
</evidence>
<comment type="catalytic activity">
    <reaction evidence="5">
        <text>an N-acyl-L-alpha-aminoacyl-tRNA + H2O = an N-acyl-L-amino acid + a tRNA + H(+)</text>
        <dbReference type="Rhea" id="RHEA:54448"/>
        <dbReference type="Rhea" id="RHEA-COMP:10123"/>
        <dbReference type="Rhea" id="RHEA-COMP:13883"/>
        <dbReference type="ChEBI" id="CHEBI:15377"/>
        <dbReference type="ChEBI" id="CHEBI:15378"/>
        <dbReference type="ChEBI" id="CHEBI:59874"/>
        <dbReference type="ChEBI" id="CHEBI:78442"/>
        <dbReference type="ChEBI" id="CHEBI:138191"/>
        <dbReference type="EC" id="3.1.1.29"/>
    </reaction>
</comment>
<sequence length="113" mass="11973">MGLKQAIVVRTDLGMGKGKIAAQASHASVAALDKVTTSAFNAWQEAGMKKIVLKVSGKKELLDLYQSAKQKLPAALVKDAGMTQVKPEEPTCIAIGPADEKEIDKLTGNLKLL</sequence>
<dbReference type="PANTHER" id="PTHR12649:SF11">
    <property type="entry name" value="PEPTIDYL-TRNA HYDROLASE 2, MITOCHONDRIAL"/>
    <property type="match status" value="1"/>
</dbReference>
<organism evidence="7 8">
    <name type="scientific">Candidatus Iainarchaeum sp</name>
    <dbReference type="NCBI Taxonomy" id="3101447"/>
    <lineage>
        <taxon>Archaea</taxon>
        <taxon>Candidatus Iainarchaeota</taxon>
        <taxon>Candidatus Iainarchaeia</taxon>
        <taxon>Candidatus Iainarchaeales</taxon>
        <taxon>Candidatus Iainarchaeaceae</taxon>
        <taxon>Candidatus Iainarchaeum</taxon>
    </lineage>
</organism>
<dbReference type="FunFam" id="3.40.1490.10:FF:000001">
    <property type="entry name" value="Peptidyl-tRNA hydrolase 2"/>
    <property type="match status" value="1"/>
</dbReference>